<feature type="binding site" evidence="18">
    <location>
        <position position="245"/>
    </location>
    <ligand>
        <name>Ca(2+)</name>
        <dbReference type="ChEBI" id="CHEBI:29108"/>
        <label>1</label>
    </ligand>
</feature>
<evidence type="ECO:0000259" key="23">
    <source>
        <dbReference type="PROSITE" id="PS51285"/>
    </source>
</evidence>
<feature type="domain" description="Protein kinase" evidence="21">
    <location>
        <begin position="347"/>
        <end position="606"/>
    </location>
</feature>
<feature type="binding site" evidence="18">
    <location>
        <position position="181"/>
    </location>
    <ligand>
        <name>Ca(2+)</name>
        <dbReference type="ChEBI" id="CHEBI:29108"/>
        <label>1</label>
    </ligand>
</feature>
<dbReference type="KEGG" id="aqu:100633579"/>
<dbReference type="FunFam" id="3.30.200.20:FF:000080">
    <property type="entry name" value="Protein kinase C"/>
    <property type="match status" value="1"/>
</dbReference>
<dbReference type="FunCoup" id="A0A1X7VTX8">
    <property type="interactions" value="169"/>
</dbReference>
<dbReference type="InterPro" id="IPR000961">
    <property type="entry name" value="AGC-kinase_C"/>
</dbReference>
<evidence type="ECO:0000256" key="12">
    <source>
        <dbReference type="ARBA" id="ARBA00022837"/>
    </source>
</evidence>
<evidence type="ECO:0000256" key="8">
    <source>
        <dbReference type="ARBA" id="ARBA00022741"/>
    </source>
</evidence>
<dbReference type="PIRSF" id="PIRSF000550">
    <property type="entry name" value="PKC_alpha"/>
    <property type="match status" value="1"/>
</dbReference>
<dbReference type="PROSITE" id="PS50011">
    <property type="entry name" value="PROTEIN_KINASE_DOM"/>
    <property type="match status" value="1"/>
</dbReference>
<dbReference type="InterPro" id="IPR046349">
    <property type="entry name" value="C1-like_sf"/>
</dbReference>
<dbReference type="InterPro" id="IPR017892">
    <property type="entry name" value="Pkinase_C"/>
</dbReference>
<dbReference type="SUPFAM" id="SSF56112">
    <property type="entry name" value="Protein kinase-like (PK-like)"/>
    <property type="match status" value="1"/>
</dbReference>
<dbReference type="Proteomes" id="UP000007879">
    <property type="component" value="Unassembled WGS sequence"/>
</dbReference>
<dbReference type="PROSITE" id="PS51285">
    <property type="entry name" value="AGC_KINASE_CTER"/>
    <property type="match status" value="1"/>
</dbReference>
<dbReference type="InterPro" id="IPR020454">
    <property type="entry name" value="DAG/PE-bd"/>
</dbReference>
<evidence type="ECO:0000256" key="7">
    <source>
        <dbReference type="ARBA" id="ARBA00022737"/>
    </source>
</evidence>
<feature type="active site" description="Proton acceptor" evidence="15">
    <location>
        <position position="471"/>
    </location>
</feature>
<evidence type="ECO:0000256" key="3">
    <source>
        <dbReference type="ARBA" id="ARBA00022527"/>
    </source>
</evidence>
<keyword evidence="13 14" id="KW-0067">ATP-binding</keyword>
<dbReference type="Gene3D" id="1.10.510.10">
    <property type="entry name" value="Transferase(Phosphotransferase) domain 1"/>
    <property type="match status" value="1"/>
</dbReference>
<keyword evidence="4" id="KW-0597">Phosphoprotein</keyword>
<evidence type="ECO:0000256" key="5">
    <source>
        <dbReference type="ARBA" id="ARBA00022679"/>
    </source>
</evidence>
<evidence type="ECO:0000256" key="1">
    <source>
        <dbReference type="ARBA" id="ARBA00005490"/>
    </source>
</evidence>
<keyword evidence="3 14" id="KW-0723">Serine/threonine-protein kinase</keyword>
<dbReference type="PROSITE" id="PS00108">
    <property type="entry name" value="PROTEIN_KINASE_ST"/>
    <property type="match status" value="1"/>
</dbReference>
<dbReference type="SMART" id="SM00133">
    <property type="entry name" value="S_TK_X"/>
    <property type="match status" value="1"/>
</dbReference>
<evidence type="ECO:0000313" key="25">
    <source>
        <dbReference type="Proteomes" id="UP000007879"/>
    </source>
</evidence>
<dbReference type="InterPro" id="IPR000719">
    <property type="entry name" value="Prot_kinase_dom"/>
</dbReference>
<dbReference type="PRINTS" id="PR00360">
    <property type="entry name" value="C2DOMAIN"/>
</dbReference>
<feature type="domain" description="Phorbol-ester/DAG-type" evidence="22">
    <location>
        <begin position="90"/>
        <end position="140"/>
    </location>
</feature>
<dbReference type="AlphaFoldDB" id="A0A1X7VTX8"/>
<dbReference type="Gene3D" id="3.30.200.20">
    <property type="entry name" value="Phosphorylase Kinase, domain 1"/>
    <property type="match status" value="1"/>
</dbReference>
<comment type="cofactor">
    <cofactor evidence="18">
        <name>Ca(2+)</name>
        <dbReference type="ChEBI" id="CHEBI:29108"/>
    </cofactor>
    <text evidence="18">Binds 3 Ca(2+) ions per subunit. The ions are bound to the C2 domain.</text>
</comment>
<feature type="binding site" evidence="18">
    <location>
        <position position="251"/>
    </location>
    <ligand>
        <name>Ca(2+)</name>
        <dbReference type="ChEBI" id="CHEBI:29108"/>
        <label>3</label>
    </ligand>
</feature>
<dbReference type="InterPro" id="IPR017441">
    <property type="entry name" value="Protein_kinase_ATP_BS"/>
</dbReference>
<dbReference type="InterPro" id="IPR008271">
    <property type="entry name" value="Ser/Thr_kinase_AS"/>
</dbReference>
<evidence type="ECO:0000313" key="24">
    <source>
        <dbReference type="EnsemblMetazoa" id="Aqu2.1.43329_001"/>
    </source>
</evidence>
<evidence type="ECO:0000259" key="20">
    <source>
        <dbReference type="PROSITE" id="PS50004"/>
    </source>
</evidence>
<dbReference type="eggNOG" id="KOG0696">
    <property type="taxonomic scope" value="Eukaryota"/>
</dbReference>
<dbReference type="SUPFAM" id="SSF57889">
    <property type="entry name" value="Cysteine-rich domain"/>
    <property type="match status" value="2"/>
</dbReference>
<sequence>MAEGSPVRRPKRRNAVKQGKVVEIKGHKFVLTYFKQFTFCGHCTRFLWGLTGPQGYRCLSCDFTIHRRCLEYVSFICPGTSLPAGLEPRPHTFKTASFYHPTFCAHCGSMIYGLFNQGVRCSDCGMTAHHRCQALVPRACGQDTQEKRGRIKVGFYTQRSTENNWRINIEIIECRNLPPMDPNGLADPFVKVSLLDSDGKDKSSMKQKTERREKTLDPKFDESFFFDVSEQDLNNFVYVAVWDWDRIGSNDFIGGMGLKVNDIITETCEGQRIESWYKLLGDNISRRKSIRIISDEEAEKLIDEYRKTTRANKVATLKADIEALDLRRGSQLAPGSKDLPRMTLDDFKLLVVLGKGSFGKVFLAEHKGSKETYAIKSLKKDLIVQEDDVECTLNERKVLALQGKPPFLTSLHSCFQTKEHLFFVMEFVSGGDLMFHILEFGKFPENQTRFYAAEIVIGLNYLHEKGIVYRDLKLDNVMLDADGHIKIADFGLCKDGINADNRTRTFCGTPDYIAPEIISYQPYDQAVDWWALGVLIFEMLIGRPPFDGDDDDQLFNNIMEKPVHYPRGMSENAKSVVQGFLTKHPRHRLGCDRHKSPGDIKGHPFFASIDWEKLEAKELKPPYKPRIKSNKSHNNFDKEFTSEKCVLSPVDKHVIEAIDPEAFDGFSFTNPELYVPH</sequence>
<dbReference type="InParanoid" id="A0A1X7VTX8"/>
<keyword evidence="7" id="KW-0677">Repeat</keyword>
<dbReference type="Gene3D" id="2.60.40.150">
    <property type="entry name" value="C2 domain"/>
    <property type="match status" value="1"/>
</dbReference>
<keyword evidence="9" id="KW-0863">Zinc-finger</keyword>
<feature type="binding site" evidence="18">
    <location>
        <position position="243"/>
    </location>
    <ligand>
        <name>Ca(2+)</name>
        <dbReference type="ChEBI" id="CHEBI:29108"/>
        <label>1</label>
    </ligand>
</feature>
<feature type="domain" description="Phorbol-ester/DAG-type" evidence="22">
    <location>
        <begin position="26"/>
        <end position="77"/>
    </location>
</feature>
<reference evidence="25" key="1">
    <citation type="journal article" date="2010" name="Nature">
        <title>The Amphimedon queenslandica genome and the evolution of animal complexity.</title>
        <authorList>
            <person name="Srivastava M."/>
            <person name="Simakov O."/>
            <person name="Chapman J."/>
            <person name="Fahey B."/>
            <person name="Gauthier M.E."/>
            <person name="Mitros T."/>
            <person name="Richards G.S."/>
            <person name="Conaco C."/>
            <person name="Dacre M."/>
            <person name="Hellsten U."/>
            <person name="Larroux C."/>
            <person name="Putnam N.H."/>
            <person name="Stanke M."/>
            <person name="Adamska M."/>
            <person name="Darling A."/>
            <person name="Degnan S.M."/>
            <person name="Oakley T.H."/>
            <person name="Plachetzki D.C."/>
            <person name="Zhai Y."/>
            <person name="Adamski M."/>
            <person name="Calcino A."/>
            <person name="Cummins S.F."/>
            <person name="Goodstein D.M."/>
            <person name="Harris C."/>
            <person name="Jackson D.J."/>
            <person name="Leys S.P."/>
            <person name="Shu S."/>
            <person name="Woodcroft B.J."/>
            <person name="Vervoort M."/>
            <person name="Kosik K.S."/>
            <person name="Manning G."/>
            <person name="Degnan B.M."/>
            <person name="Rokhsar D.S."/>
        </authorList>
    </citation>
    <scope>NUCLEOTIDE SEQUENCE [LARGE SCALE GENOMIC DNA]</scope>
</reference>
<evidence type="ECO:0000256" key="2">
    <source>
        <dbReference type="ARBA" id="ARBA00012429"/>
    </source>
</evidence>
<dbReference type="InterPro" id="IPR000008">
    <property type="entry name" value="C2_dom"/>
</dbReference>
<dbReference type="PROSITE" id="PS00479">
    <property type="entry name" value="ZF_DAG_PE_1"/>
    <property type="match status" value="1"/>
</dbReference>
<protein>
    <recommendedName>
        <fullName evidence="2 14">Protein kinase C</fullName>
        <ecNumber evidence="2 14">2.7.11.13</ecNumber>
    </recommendedName>
</protein>
<feature type="binding site" evidence="18">
    <location>
        <position position="187"/>
    </location>
    <ligand>
        <name>Ca(2+)</name>
        <dbReference type="ChEBI" id="CHEBI:29108"/>
        <label>2</label>
    </ligand>
</feature>
<evidence type="ECO:0000256" key="15">
    <source>
        <dbReference type="PIRSR" id="PIRSR000550-1"/>
    </source>
</evidence>
<organism evidence="24">
    <name type="scientific">Amphimedon queenslandica</name>
    <name type="common">Sponge</name>
    <dbReference type="NCBI Taxonomy" id="400682"/>
    <lineage>
        <taxon>Eukaryota</taxon>
        <taxon>Metazoa</taxon>
        <taxon>Porifera</taxon>
        <taxon>Demospongiae</taxon>
        <taxon>Heteroscleromorpha</taxon>
        <taxon>Haplosclerida</taxon>
        <taxon>Niphatidae</taxon>
        <taxon>Amphimedon</taxon>
    </lineage>
</organism>
<dbReference type="Pfam" id="PF00168">
    <property type="entry name" value="C2"/>
    <property type="match status" value="1"/>
</dbReference>
<reference evidence="24" key="2">
    <citation type="submission" date="2017-05" db="UniProtKB">
        <authorList>
            <consortium name="EnsemblMetazoa"/>
        </authorList>
    </citation>
    <scope>IDENTIFICATION</scope>
</reference>
<dbReference type="CDD" id="cd20793">
    <property type="entry name" value="C1_cPKC_nPKC_rpt2"/>
    <property type="match status" value="1"/>
</dbReference>
<evidence type="ECO:0000259" key="22">
    <source>
        <dbReference type="PROSITE" id="PS50081"/>
    </source>
</evidence>
<comment type="catalytic activity">
    <reaction evidence="14">
        <text>L-threonyl-[protein] + ATP = O-phospho-L-threonyl-[protein] + ADP + H(+)</text>
        <dbReference type="Rhea" id="RHEA:46608"/>
        <dbReference type="Rhea" id="RHEA-COMP:11060"/>
        <dbReference type="Rhea" id="RHEA-COMP:11605"/>
        <dbReference type="ChEBI" id="CHEBI:15378"/>
        <dbReference type="ChEBI" id="CHEBI:30013"/>
        <dbReference type="ChEBI" id="CHEBI:30616"/>
        <dbReference type="ChEBI" id="CHEBI:61977"/>
        <dbReference type="ChEBI" id="CHEBI:456216"/>
        <dbReference type="EC" id="2.7.11.13"/>
    </reaction>
</comment>
<evidence type="ECO:0000256" key="13">
    <source>
        <dbReference type="ARBA" id="ARBA00022840"/>
    </source>
</evidence>
<dbReference type="InterPro" id="IPR011009">
    <property type="entry name" value="Kinase-like_dom_sf"/>
</dbReference>
<feature type="binding site" evidence="17">
    <location>
        <begin position="353"/>
        <end position="361"/>
    </location>
    <ligand>
        <name>ATP</name>
        <dbReference type="ChEBI" id="CHEBI:30616"/>
    </ligand>
</feature>
<dbReference type="PANTHER" id="PTHR24351">
    <property type="entry name" value="RIBOSOMAL PROTEIN S6 KINASE"/>
    <property type="match status" value="1"/>
</dbReference>
<feature type="binding site" evidence="18">
    <location>
        <position position="244"/>
    </location>
    <ligand>
        <name>Ca(2+)</name>
        <dbReference type="ChEBI" id="CHEBI:29108"/>
        <label>1</label>
    </ligand>
</feature>
<evidence type="ECO:0000256" key="9">
    <source>
        <dbReference type="ARBA" id="ARBA00022771"/>
    </source>
</evidence>
<gene>
    <name evidence="24" type="primary">100633579</name>
</gene>
<dbReference type="GO" id="GO:0008270">
    <property type="term" value="F:zinc ion binding"/>
    <property type="evidence" value="ECO:0007669"/>
    <property type="project" value="UniProtKB-KW"/>
</dbReference>
<dbReference type="CDD" id="cd05570">
    <property type="entry name" value="STKc_PKC"/>
    <property type="match status" value="1"/>
</dbReference>
<proteinExistence type="inferred from homology"/>
<dbReference type="InterPro" id="IPR035892">
    <property type="entry name" value="C2_domain_sf"/>
</dbReference>
<dbReference type="InterPro" id="IPR002219">
    <property type="entry name" value="PKC_DAG/PE"/>
</dbReference>
<feature type="binding site" evidence="18">
    <location>
        <position position="180"/>
    </location>
    <ligand>
        <name>Ca(2+)</name>
        <dbReference type="ChEBI" id="CHEBI:29108"/>
        <label>1</label>
    </ligand>
</feature>
<dbReference type="EC" id="2.7.11.13" evidence="2 14"/>
<dbReference type="OrthoDB" id="63267at2759"/>
<comment type="similarity">
    <text evidence="1 14">Belongs to the protein kinase superfamily. AGC Ser/Thr protein kinase family. PKC subfamily.</text>
</comment>
<dbReference type="Gene3D" id="3.30.60.20">
    <property type="match status" value="2"/>
</dbReference>
<evidence type="ECO:0000256" key="17">
    <source>
        <dbReference type="PIRSR" id="PIRSR000550-3"/>
    </source>
</evidence>
<feature type="domain" description="C2" evidence="20">
    <location>
        <begin position="147"/>
        <end position="277"/>
    </location>
</feature>
<dbReference type="SMART" id="SM00220">
    <property type="entry name" value="S_TKc"/>
    <property type="match status" value="1"/>
</dbReference>
<evidence type="ECO:0000256" key="6">
    <source>
        <dbReference type="ARBA" id="ARBA00022723"/>
    </source>
</evidence>
<feature type="binding site" evidence="17 19">
    <location>
        <position position="376"/>
    </location>
    <ligand>
        <name>ATP</name>
        <dbReference type="ChEBI" id="CHEBI:30616"/>
    </ligand>
</feature>
<feature type="domain" description="AGC-kinase C-terminal" evidence="23">
    <location>
        <begin position="607"/>
        <end position="677"/>
    </location>
</feature>
<dbReference type="SMART" id="SM00109">
    <property type="entry name" value="C1"/>
    <property type="match status" value="2"/>
</dbReference>
<keyword evidence="10 14" id="KW-0418">Kinase</keyword>
<evidence type="ECO:0000256" key="19">
    <source>
        <dbReference type="PROSITE-ProRule" id="PRU10141"/>
    </source>
</evidence>
<dbReference type="EnsemblMetazoa" id="XM_003382718.3">
    <property type="protein sequence ID" value="XP_003382766.1"/>
    <property type="gene ID" value="LOC100633579"/>
</dbReference>
<dbReference type="FunFam" id="1.10.510.10:FF:000023">
    <property type="entry name" value="Protein kinase C"/>
    <property type="match status" value="1"/>
</dbReference>
<evidence type="ECO:0000256" key="4">
    <source>
        <dbReference type="ARBA" id="ARBA00022553"/>
    </source>
</evidence>
<dbReference type="GO" id="GO:0005524">
    <property type="term" value="F:ATP binding"/>
    <property type="evidence" value="ECO:0007669"/>
    <property type="project" value="UniProtKB-UniRule"/>
</dbReference>
<dbReference type="PRINTS" id="PR00008">
    <property type="entry name" value="DAGPEDOMAIN"/>
</dbReference>
<dbReference type="STRING" id="400682.A0A1X7VTX8"/>
<dbReference type="SMART" id="SM00239">
    <property type="entry name" value="C2"/>
    <property type="match status" value="1"/>
</dbReference>
<evidence type="ECO:0000256" key="16">
    <source>
        <dbReference type="PIRSR" id="PIRSR000550-2"/>
    </source>
</evidence>
<evidence type="ECO:0000256" key="10">
    <source>
        <dbReference type="ARBA" id="ARBA00022777"/>
    </source>
</evidence>
<dbReference type="Pfam" id="PF00433">
    <property type="entry name" value="Pkinase_C"/>
    <property type="match status" value="1"/>
</dbReference>
<keyword evidence="11" id="KW-0862">Zinc</keyword>
<dbReference type="PROSITE" id="PS00107">
    <property type="entry name" value="PROTEIN_KINASE_ATP"/>
    <property type="match status" value="1"/>
</dbReference>
<evidence type="ECO:0000256" key="14">
    <source>
        <dbReference type="PIRNR" id="PIRNR000550"/>
    </source>
</evidence>
<keyword evidence="8 14" id="KW-0547">Nucleotide-binding</keyword>
<keyword evidence="12 18" id="KW-0106">Calcium</keyword>
<keyword evidence="5 14" id="KW-0808">Transferase</keyword>
<dbReference type="Pfam" id="PF00069">
    <property type="entry name" value="Pkinase"/>
    <property type="match status" value="1"/>
</dbReference>
<dbReference type="InterPro" id="IPR014375">
    <property type="entry name" value="Protein_kinase_C_a/b/g"/>
</dbReference>
<dbReference type="GO" id="GO:0004697">
    <property type="term" value="F:diacylglycerol-dependent serine/threonine kinase activity"/>
    <property type="evidence" value="ECO:0007669"/>
    <property type="project" value="UniProtKB-EC"/>
</dbReference>
<keyword evidence="25" id="KW-1185">Reference proteome</keyword>
<dbReference type="EnsemblMetazoa" id="Aqu2.1.43329_001">
    <property type="protein sequence ID" value="Aqu2.1.43329_001"/>
    <property type="gene ID" value="Aqu2.1.43329"/>
</dbReference>
<keyword evidence="6 18" id="KW-0479">Metal-binding</keyword>
<dbReference type="PROSITE" id="PS50004">
    <property type="entry name" value="C2"/>
    <property type="match status" value="1"/>
</dbReference>
<name>A0A1X7VTX8_AMPQE</name>
<evidence type="ECO:0000256" key="11">
    <source>
        <dbReference type="ARBA" id="ARBA00022833"/>
    </source>
</evidence>
<evidence type="ECO:0000259" key="21">
    <source>
        <dbReference type="PROSITE" id="PS50011"/>
    </source>
</evidence>
<accession>A0A1X7VTX8</accession>
<dbReference type="Pfam" id="PF00130">
    <property type="entry name" value="C1_1"/>
    <property type="match status" value="2"/>
</dbReference>
<evidence type="ECO:0000256" key="18">
    <source>
        <dbReference type="PIRSR" id="PIRSR000550-4"/>
    </source>
</evidence>
<feature type="binding site" evidence="16">
    <location>
        <position position="242"/>
    </location>
    <ligand>
        <name>a 1,2-diacyl-sn-glycero-3-phospho-(1D-myo-inositol-4,5-bisphosphate)</name>
        <dbReference type="ChEBI" id="CHEBI:58456"/>
    </ligand>
</feature>
<dbReference type="CDD" id="cd20792">
    <property type="entry name" value="C1_cPKC_nPKC_rpt1"/>
    <property type="match status" value="1"/>
</dbReference>
<dbReference type="PROSITE" id="PS50081">
    <property type="entry name" value="ZF_DAG_PE_2"/>
    <property type="match status" value="2"/>
</dbReference>
<dbReference type="SUPFAM" id="SSF49562">
    <property type="entry name" value="C2 domain (Calcium/lipid-binding domain, CaLB)"/>
    <property type="match status" value="1"/>
</dbReference>